<evidence type="ECO:0000256" key="4">
    <source>
        <dbReference type="ARBA" id="ARBA00012313"/>
    </source>
</evidence>
<dbReference type="GO" id="GO:0042744">
    <property type="term" value="P:hydrogen peroxide catabolic process"/>
    <property type="evidence" value="ECO:0007669"/>
    <property type="project" value="UniProtKB-KW"/>
</dbReference>
<dbReference type="GO" id="GO:0046872">
    <property type="term" value="F:metal ion binding"/>
    <property type="evidence" value="ECO:0007669"/>
    <property type="project" value="UniProtKB-UniRule"/>
</dbReference>
<feature type="site" description="Transition state stabilizer" evidence="18">
    <location>
        <position position="86"/>
    </location>
</feature>
<evidence type="ECO:0000256" key="18">
    <source>
        <dbReference type="PIRSR" id="PIRSR600823-4"/>
    </source>
</evidence>
<comment type="function">
    <text evidence="20">Removal of H(2)O(2), oxidation of toxic reductants, biosynthesis and degradation of lignin, suberization, auxin catabolism, response to environmental stresses such as wounding, pathogen attack and oxidative stress.</text>
</comment>
<feature type="binding site" evidence="17">
    <location>
        <position position="100"/>
    </location>
    <ligand>
        <name>Ca(2+)</name>
        <dbReference type="ChEBI" id="CHEBI:29108"/>
        <label>1</label>
    </ligand>
</feature>
<evidence type="ECO:0000256" key="11">
    <source>
        <dbReference type="ARBA" id="ARBA00023004"/>
    </source>
</evidence>
<evidence type="ECO:0000259" key="21">
    <source>
        <dbReference type="PROSITE" id="PS50873"/>
    </source>
</evidence>
<feature type="binding site" evidence="17">
    <location>
        <position position="273"/>
    </location>
    <ligand>
        <name>Ca(2+)</name>
        <dbReference type="ChEBI" id="CHEBI:29108"/>
        <label>2</label>
    </ligand>
</feature>
<gene>
    <name evidence="22" type="primary">PNC1</name>
    <name evidence="22" type="ORF">KSP39_PZI020846</name>
</gene>
<evidence type="ECO:0000256" key="9">
    <source>
        <dbReference type="ARBA" id="ARBA00022837"/>
    </source>
</evidence>
<dbReference type="PROSITE" id="PS00436">
    <property type="entry name" value="PEROXIDASE_2"/>
    <property type="match status" value="1"/>
</dbReference>
<dbReference type="EC" id="1.11.1.7" evidence="4 20"/>
<dbReference type="PANTHER" id="PTHR31388:SF123">
    <property type="entry name" value="PEROXIDASE RIP1"/>
    <property type="match status" value="1"/>
</dbReference>
<name>A0AAP0FWW3_9ASPA</name>
<keyword evidence="11 17" id="KW-0408">Iron</keyword>
<dbReference type="PROSITE" id="PS00435">
    <property type="entry name" value="PEROXIDASE_1"/>
    <property type="match status" value="1"/>
</dbReference>
<comment type="caution">
    <text evidence="22">The sequence shown here is derived from an EMBL/GenBank/DDBJ whole genome shotgun (WGS) entry which is preliminary data.</text>
</comment>
<feature type="binding site" evidence="17">
    <location>
        <position position="96"/>
    </location>
    <ligand>
        <name>Ca(2+)</name>
        <dbReference type="ChEBI" id="CHEBI:29108"/>
        <label>1</label>
    </ligand>
</feature>
<keyword evidence="23" id="KW-1185">Reference proteome</keyword>
<dbReference type="FunFam" id="1.10.420.10:FF:000006">
    <property type="entry name" value="Peroxidase"/>
    <property type="match status" value="1"/>
</dbReference>
<dbReference type="PRINTS" id="PR00461">
    <property type="entry name" value="PLPEROXIDASE"/>
</dbReference>
<feature type="disulfide bond" evidence="19">
    <location>
        <begin position="225"/>
        <end position="251"/>
    </location>
</feature>
<evidence type="ECO:0000256" key="15">
    <source>
        <dbReference type="PIRSR" id="PIRSR600823-1"/>
    </source>
</evidence>
<evidence type="ECO:0000256" key="8">
    <source>
        <dbReference type="ARBA" id="ARBA00022729"/>
    </source>
</evidence>
<feature type="binding site" description="axial binding residue" evidence="17">
    <location>
        <position position="218"/>
    </location>
    <ligand>
        <name>heme b</name>
        <dbReference type="ChEBI" id="CHEBI:60344"/>
    </ligand>
    <ligandPart>
        <name>Fe</name>
        <dbReference type="ChEBI" id="CHEBI:18248"/>
    </ligandPart>
</feature>
<evidence type="ECO:0000256" key="16">
    <source>
        <dbReference type="PIRSR" id="PIRSR600823-2"/>
    </source>
</evidence>
<evidence type="ECO:0000256" key="20">
    <source>
        <dbReference type="RuleBase" id="RU362060"/>
    </source>
</evidence>
<keyword evidence="13" id="KW-0325">Glycoprotein</keyword>
<evidence type="ECO:0000256" key="12">
    <source>
        <dbReference type="ARBA" id="ARBA00023157"/>
    </source>
</evidence>
<dbReference type="PANTHER" id="PTHR31388">
    <property type="entry name" value="PEROXIDASE 72-RELATED"/>
    <property type="match status" value="1"/>
</dbReference>
<reference evidence="22 23" key="1">
    <citation type="journal article" date="2022" name="Nat. Plants">
        <title>Genomes of leafy and leafless Platanthera orchids illuminate the evolution of mycoheterotrophy.</title>
        <authorList>
            <person name="Li M.H."/>
            <person name="Liu K.W."/>
            <person name="Li Z."/>
            <person name="Lu H.C."/>
            <person name="Ye Q.L."/>
            <person name="Zhang D."/>
            <person name="Wang J.Y."/>
            <person name="Li Y.F."/>
            <person name="Zhong Z.M."/>
            <person name="Liu X."/>
            <person name="Yu X."/>
            <person name="Liu D.K."/>
            <person name="Tu X.D."/>
            <person name="Liu B."/>
            <person name="Hao Y."/>
            <person name="Liao X.Y."/>
            <person name="Jiang Y.T."/>
            <person name="Sun W.H."/>
            <person name="Chen J."/>
            <person name="Chen Y.Q."/>
            <person name="Ai Y."/>
            <person name="Zhai J.W."/>
            <person name="Wu S.S."/>
            <person name="Zhou Z."/>
            <person name="Hsiao Y.Y."/>
            <person name="Wu W.L."/>
            <person name="Chen Y.Y."/>
            <person name="Lin Y.F."/>
            <person name="Hsu J.L."/>
            <person name="Li C.Y."/>
            <person name="Wang Z.W."/>
            <person name="Zhao X."/>
            <person name="Zhong W.Y."/>
            <person name="Ma X.K."/>
            <person name="Ma L."/>
            <person name="Huang J."/>
            <person name="Chen G.Z."/>
            <person name="Huang M.Z."/>
            <person name="Huang L."/>
            <person name="Peng D.H."/>
            <person name="Luo Y.B."/>
            <person name="Zou S.Q."/>
            <person name="Chen S.P."/>
            <person name="Lan S."/>
            <person name="Tsai W.C."/>
            <person name="Van de Peer Y."/>
            <person name="Liu Z.J."/>
        </authorList>
    </citation>
    <scope>NUCLEOTIDE SEQUENCE [LARGE SCALE GENOMIC DNA]</scope>
    <source>
        <strain evidence="22">Lor287</strain>
    </source>
</reference>
<evidence type="ECO:0000256" key="2">
    <source>
        <dbReference type="ARBA" id="ARBA00004613"/>
    </source>
</evidence>
<dbReference type="InterPro" id="IPR000823">
    <property type="entry name" value="Peroxidase_pln"/>
</dbReference>
<feature type="binding site" evidence="17">
    <location>
        <position position="98"/>
    </location>
    <ligand>
        <name>Ca(2+)</name>
        <dbReference type="ChEBI" id="CHEBI:29108"/>
        <label>1</label>
    </ligand>
</feature>
<sequence>MKVGALNPLFIGYYFGRRDSLNNQMSESRRAVAAFLLLFSVSFRSTFAQLSPNFYSDICPEALPTIQMVVYNAIANDPRIAASFLRLHFHDCFVNGCDASVLLDDTPTFKGEKTAGPNNNSLRGFDVVDEIKAAVTLACCGNVFSCSDILAVAARDSIVALGGKTYDVQLGRRDAKSADPNAADADLPSPDFDLSALVSNFESHGLDLQDLVVLSGAHSLGFARCATFRGRIYNESSTIDPEFAGALRSQCPQENEGGGGVLASLDDSPARFDVDYFSGLKQRRGLLHSDQQLFSGCGGDADSLVSFYSEKREAFWEDFGAAMVKMGSLNVLTGIEGEIRENCRFVN</sequence>
<dbReference type="GO" id="GO:0020037">
    <property type="term" value="F:heme binding"/>
    <property type="evidence" value="ECO:0007669"/>
    <property type="project" value="UniProtKB-UniRule"/>
</dbReference>
<feature type="domain" description="Plant heme peroxidase family profile" evidence="21">
    <location>
        <begin position="49"/>
        <end position="347"/>
    </location>
</feature>
<dbReference type="GO" id="GO:0140825">
    <property type="term" value="F:lactoperoxidase activity"/>
    <property type="evidence" value="ECO:0007669"/>
    <property type="project" value="UniProtKB-EC"/>
</dbReference>
<feature type="disulfide bond" evidence="19">
    <location>
        <begin position="92"/>
        <end position="97"/>
    </location>
</feature>
<dbReference type="AlphaFoldDB" id="A0AAP0FWW3"/>
<keyword evidence="5 20" id="KW-0575">Peroxidase</keyword>
<keyword evidence="6 20" id="KW-0349">Heme</keyword>
<comment type="similarity">
    <text evidence="3">Belongs to the peroxidase family. Ascorbate peroxidase subfamily.</text>
</comment>
<evidence type="ECO:0000256" key="7">
    <source>
        <dbReference type="ARBA" id="ARBA00022723"/>
    </source>
</evidence>
<feature type="binding site" evidence="17">
    <location>
        <position position="266"/>
    </location>
    <ligand>
        <name>Ca(2+)</name>
        <dbReference type="ChEBI" id="CHEBI:29108"/>
        <label>2</label>
    </ligand>
</feature>
<dbReference type="GO" id="GO:0005576">
    <property type="term" value="C:extracellular region"/>
    <property type="evidence" value="ECO:0007669"/>
    <property type="project" value="UniProtKB-SubCell"/>
</dbReference>
<feature type="active site" description="Proton acceptor" evidence="15">
    <location>
        <position position="90"/>
    </location>
</feature>
<comment type="subcellular location">
    <subcellularLocation>
        <location evidence="2 20">Secreted</location>
    </subcellularLocation>
</comment>
<dbReference type="Pfam" id="PF00141">
    <property type="entry name" value="peroxidase"/>
    <property type="match status" value="1"/>
</dbReference>
<organism evidence="22 23">
    <name type="scientific">Platanthera zijinensis</name>
    <dbReference type="NCBI Taxonomy" id="2320716"/>
    <lineage>
        <taxon>Eukaryota</taxon>
        <taxon>Viridiplantae</taxon>
        <taxon>Streptophyta</taxon>
        <taxon>Embryophyta</taxon>
        <taxon>Tracheophyta</taxon>
        <taxon>Spermatophyta</taxon>
        <taxon>Magnoliopsida</taxon>
        <taxon>Liliopsida</taxon>
        <taxon>Asparagales</taxon>
        <taxon>Orchidaceae</taxon>
        <taxon>Orchidoideae</taxon>
        <taxon>Orchideae</taxon>
        <taxon>Orchidinae</taxon>
        <taxon>Platanthera</taxon>
    </lineage>
</organism>
<dbReference type="EMBL" id="JBBWWQ010000018">
    <property type="protein sequence ID" value="KAK8921218.1"/>
    <property type="molecule type" value="Genomic_DNA"/>
</dbReference>
<feature type="binding site" evidence="17">
    <location>
        <position position="94"/>
    </location>
    <ligand>
        <name>Ca(2+)</name>
        <dbReference type="ChEBI" id="CHEBI:29108"/>
        <label>1</label>
    </ligand>
</feature>
<feature type="binding site" evidence="17">
    <location>
        <position position="112"/>
    </location>
    <ligand>
        <name>Ca(2+)</name>
        <dbReference type="ChEBI" id="CHEBI:29108"/>
        <label>1</label>
    </ligand>
</feature>
<evidence type="ECO:0000256" key="19">
    <source>
        <dbReference type="PIRSR" id="PIRSR600823-5"/>
    </source>
</evidence>
<comment type="catalytic activity">
    <reaction evidence="1 20">
        <text>2 a phenolic donor + H2O2 = 2 a phenolic radical donor + 2 H2O</text>
        <dbReference type="Rhea" id="RHEA:56136"/>
        <dbReference type="ChEBI" id="CHEBI:15377"/>
        <dbReference type="ChEBI" id="CHEBI:16240"/>
        <dbReference type="ChEBI" id="CHEBI:139520"/>
        <dbReference type="ChEBI" id="CHEBI:139521"/>
        <dbReference type="EC" id="1.11.1.7"/>
    </reaction>
</comment>
<comment type="cofactor">
    <cofactor evidence="17 20">
        <name>heme b</name>
        <dbReference type="ChEBI" id="CHEBI:60344"/>
    </cofactor>
    <text evidence="17 20">Binds 1 heme b (iron(II)-protoporphyrin IX) group per subunit.</text>
</comment>
<dbReference type="SUPFAM" id="SSF48113">
    <property type="entry name" value="Heme-dependent peroxidases"/>
    <property type="match status" value="1"/>
</dbReference>
<proteinExistence type="inferred from homology"/>
<keyword evidence="20" id="KW-0964">Secreted</keyword>
<comment type="similarity">
    <text evidence="20">Belongs to the peroxidase family. Classical plant (class III) peroxidase subfamily.</text>
</comment>
<dbReference type="GO" id="GO:0006979">
    <property type="term" value="P:response to oxidative stress"/>
    <property type="evidence" value="ECO:0007669"/>
    <property type="project" value="UniProtKB-UniRule"/>
</dbReference>
<keyword evidence="12 19" id="KW-1015">Disulfide bond</keyword>
<dbReference type="InterPro" id="IPR019794">
    <property type="entry name" value="Peroxidases_AS"/>
</dbReference>
<dbReference type="FunFam" id="1.10.520.10:FF:000009">
    <property type="entry name" value="Peroxidase"/>
    <property type="match status" value="1"/>
</dbReference>
<protein>
    <recommendedName>
        <fullName evidence="4 20">Peroxidase</fullName>
        <ecNumber evidence="4 20">1.11.1.7</ecNumber>
    </recommendedName>
</protein>
<evidence type="ECO:0000313" key="23">
    <source>
        <dbReference type="Proteomes" id="UP001418222"/>
    </source>
</evidence>
<dbReference type="InterPro" id="IPR033905">
    <property type="entry name" value="Secretory_peroxidase"/>
</dbReference>
<dbReference type="InterPro" id="IPR010255">
    <property type="entry name" value="Haem_peroxidase_sf"/>
</dbReference>
<dbReference type="PRINTS" id="PR00458">
    <property type="entry name" value="PEROXIDASE"/>
</dbReference>
<dbReference type="Gene3D" id="1.10.520.10">
    <property type="match status" value="1"/>
</dbReference>
<keyword evidence="10 20" id="KW-0560">Oxidoreductase</keyword>
<dbReference type="PROSITE" id="PS50873">
    <property type="entry name" value="PEROXIDASE_4"/>
    <property type="match status" value="1"/>
</dbReference>
<keyword evidence="9 17" id="KW-0106">Calcium</keyword>
<evidence type="ECO:0000256" key="13">
    <source>
        <dbReference type="ARBA" id="ARBA00023180"/>
    </source>
</evidence>
<feature type="binding site" evidence="17">
    <location>
        <position position="91"/>
    </location>
    <ligand>
        <name>Ca(2+)</name>
        <dbReference type="ChEBI" id="CHEBI:29108"/>
        <label>1</label>
    </ligand>
</feature>
<feature type="disulfide bond" evidence="19">
    <location>
        <begin position="146"/>
        <end position="343"/>
    </location>
</feature>
<evidence type="ECO:0000256" key="3">
    <source>
        <dbReference type="ARBA" id="ARBA00006873"/>
    </source>
</evidence>
<evidence type="ECO:0000313" key="22">
    <source>
        <dbReference type="EMBL" id="KAK8921218.1"/>
    </source>
</evidence>
<feature type="binding site" evidence="16">
    <location>
        <position position="188"/>
    </location>
    <ligand>
        <name>substrate</name>
    </ligand>
</feature>
<dbReference type="Proteomes" id="UP001418222">
    <property type="component" value="Unassembled WGS sequence"/>
</dbReference>
<keyword evidence="14 20" id="KW-0376">Hydrogen peroxide</keyword>
<evidence type="ECO:0000256" key="14">
    <source>
        <dbReference type="ARBA" id="ARBA00023324"/>
    </source>
</evidence>
<dbReference type="Gene3D" id="1.10.420.10">
    <property type="entry name" value="Peroxidase, domain 2"/>
    <property type="match status" value="1"/>
</dbReference>
<evidence type="ECO:0000256" key="10">
    <source>
        <dbReference type="ARBA" id="ARBA00023002"/>
    </source>
</evidence>
<evidence type="ECO:0000256" key="6">
    <source>
        <dbReference type="ARBA" id="ARBA00022617"/>
    </source>
</evidence>
<keyword evidence="7 17" id="KW-0479">Metal-binding</keyword>
<evidence type="ECO:0000256" key="1">
    <source>
        <dbReference type="ARBA" id="ARBA00000189"/>
    </source>
</evidence>
<accession>A0AAP0FWW3</accession>
<evidence type="ECO:0000256" key="17">
    <source>
        <dbReference type="PIRSR" id="PIRSR600823-3"/>
    </source>
</evidence>
<dbReference type="InterPro" id="IPR002016">
    <property type="entry name" value="Haem_peroxidase"/>
</dbReference>
<feature type="disulfide bond" evidence="19">
    <location>
        <begin position="59"/>
        <end position="139"/>
    </location>
</feature>
<keyword evidence="8" id="KW-0732">Signal</keyword>
<evidence type="ECO:0000256" key="5">
    <source>
        <dbReference type="ARBA" id="ARBA00022559"/>
    </source>
</evidence>
<dbReference type="CDD" id="cd00693">
    <property type="entry name" value="secretory_peroxidase"/>
    <property type="match status" value="1"/>
</dbReference>
<dbReference type="InterPro" id="IPR019793">
    <property type="entry name" value="Peroxidases_heam-ligand_BS"/>
</dbReference>
<comment type="cofactor">
    <cofactor evidence="17 20">
        <name>Ca(2+)</name>
        <dbReference type="ChEBI" id="CHEBI:29108"/>
    </cofactor>
    <text evidence="17 20">Binds 2 calcium ions per subunit.</text>
</comment>